<evidence type="ECO:0000313" key="2">
    <source>
        <dbReference type="Proteomes" id="UP000002016"/>
    </source>
</evidence>
<protein>
    <submittedName>
        <fullName evidence="1">Uncharacterized protein</fullName>
    </submittedName>
</protein>
<dbReference type="Proteomes" id="UP000002016">
    <property type="component" value="Chromosome"/>
</dbReference>
<dbReference type="STRING" id="416591.Tlet_1993"/>
<name>A8F8R3_PSELT</name>
<dbReference type="OrthoDB" id="47010at2"/>
<gene>
    <name evidence="1" type="ordered locus">Tlet_1993</name>
</gene>
<dbReference type="KEGG" id="tle:Tlet_1993"/>
<dbReference type="EMBL" id="CP000812">
    <property type="protein sequence ID" value="ABV34547.1"/>
    <property type="molecule type" value="Genomic_DNA"/>
</dbReference>
<reference evidence="1 2" key="2">
    <citation type="journal article" date="2009" name="Proc. Natl. Acad. Sci. U.S.A.">
        <title>On the chimeric nature, thermophilic origin, and phylogenetic placement of the Thermotogales.</title>
        <authorList>
            <person name="Zhaxybayeva O."/>
            <person name="Swithers K.S."/>
            <person name="Lapierre P."/>
            <person name="Fournier G.P."/>
            <person name="Bickhart D.M."/>
            <person name="DeBoy R.T."/>
            <person name="Nelson K.E."/>
            <person name="Nesbo C.L."/>
            <person name="Doolittle W.F."/>
            <person name="Gogarten J.P."/>
            <person name="Noll K.M."/>
        </authorList>
    </citation>
    <scope>NUCLEOTIDE SEQUENCE [LARGE SCALE GENOMIC DNA]</scope>
    <source>
        <strain evidence="2">ATCC BAA-301 / DSM 14385 / NBRC 107922 / TMO</strain>
    </source>
</reference>
<dbReference type="eggNOG" id="ENOG5033B2Z">
    <property type="taxonomic scope" value="Bacteria"/>
</dbReference>
<reference evidence="1 2" key="1">
    <citation type="submission" date="2007-08" db="EMBL/GenBank/DDBJ databases">
        <title>Complete sequence of Thermotoga lettingae TMO.</title>
        <authorList>
            <consortium name="US DOE Joint Genome Institute"/>
            <person name="Copeland A."/>
            <person name="Lucas S."/>
            <person name="Lapidus A."/>
            <person name="Barry K."/>
            <person name="Glavina del Rio T."/>
            <person name="Dalin E."/>
            <person name="Tice H."/>
            <person name="Pitluck S."/>
            <person name="Foster B."/>
            <person name="Bruce D."/>
            <person name="Schmutz J."/>
            <person name="Larimer F."/>
            <person name="Land M."/>
            <person name="Hauser L."/>
            <person name="Kyrpides N."/>
            <person name="Mikhailova N."/>
            <person name="Nelson K."/>
            <person name="Gogarten J.P."/>
            <person name="Noll K."/>
            <person name="Richardson P."/>
        </authorList>
    </citation>
    <scope>NUCLEOTIDE SEQUENCE [LARGE SCALE GENOMIC DNA]</scope>
    <source>
        <strain evidence="2">ATCC BAA-301 / DSM 14385 / NBRC 107922 / TMO</strain>
    </source>
</reference>
<accession>A8F8R3</accession>
<dbReference type="AlphaFoldDB" id="A8F8R3"/>
<evidence type="ECO:0000313" key="1">
    <source>
        <dbReference type="EMBL" id="ABV34547.1"/>
    </source>
</evidence>
<proteinExistence type="predicted"/>
<dbReference type="HOGENOM" id="CLU_119456_0_0_0"/>
<organism evidence="1 2">
    <name type="scientific">Pseudothermotoga lettingae (strain ATCC BAA-301 / DSM 14385 / NBRC 107922 / TMO)</name>
    <name type="common">Thermotoga lettingae</name>
    <dbReference type="NCBI Taxonomy" id="416591"/>
    <lineage>
        <taxon>Bacteria</taxon>
        <taxon>Thermotogati</taxon>
        <taxon>Thermotogota</taxon>
        <taxon>Thermotogae</taxon>
        <taxon>Thermotogales</taxon>
        <taxon>Thermotogaceae</taxon>
        <taxon>Pseudothermotoga</taxon>
    </lineage>
</organism>
<sequence length="192" mass="21858">MVKVTVDGKESVFNVSDFENFGKLYDELSPKGKVLKHLIINNVEIPAQKVSELRNSTLEEDTNIIMEFVTPSEYLVEILPGVIDYVKTAVKLLPNVAESLRYGQTKSFKDIESLSDSISALDSLRQSIRKITVVPEPDTTDVLSRLRNFLKCLEKQDKEDIANAVENDLPIVLKFYQEFFQKTLEKLREEGT</sequence>
<keyword evidence="2" id="KW-1185">Reference proteome</keyword>
<dbReference type="RefSeq" id="WP_012004023.1">
    <property type="nucleotide sequence ID" value="NC_009828.1"/>
</dbReference>